<evidence type="ECO:0000313" key="9">
    <source>
        <dbReference type="EMBL" id="MFC3301657.1"/>
    </source>
</evidence>
<keyword evidence="3 6" id="KW-0812">Transmembrane</keyword>
<dbReference type="InterPro" id="IPR050710">
    <property type="entry name" value="Band7/mec-2_domain"/>
</dbReference>
<dbReference type="GO" id="GO:0008233">
    <property type="term" value="F:peptidase activity"/>
    <property type="evidence" value="ECO:0007669"/>
    <property type="project" value="UniProtKB-KW"/>
</dbReference>
<evidence type="ECO:0000256" key="5">
    <source>
        <dbReference type="ARBA" id="ARBA00023136"/>
    </source>
</evidence>
<evidence type="ECO:0000256" key="3">
    <source>
        <dbReference type="ARBA" id="ARBA00022692"/>
    </source>
</evidence>
<keyword evidence="9" id="KW-0645">Protease</keyword>
<dbReference type="NCBIfam" id="TIGR01933">
    <property type="entry name" value="hflK"/>
    <property type="match status" value="1"/>
</dbReference>
<accession>A0ABV7M9R1</accession>
<dbReference type="RefSeq" id="WP_189573061.1">
    <property type="nucleotide sequence ID" value="NZ_BMXU01000001.1"/>
</dbReference>
<dbReference type="SUPFAM" id="SSF117892">
    <property type="entry name" value="Band 7/SPFH domain"/>
    <property type="match status" value="1"/>
</dbReference>
<dbReference type="PANTHER" id="PTHR43327:SF2">
    <property type="entry name" value="MODULATOR OF FTSH PROTEASE HFLK"/>
    <property type="match status" value="1"/>
</dbReference>
<dbReference type="EMBL" id="JBHRVA010000002">
    <property type="protein sequence ID" value="MFC3301657.1"/>
    <property type="molecule type" value="Genomic_DNA"/>
</dbReference>
<evidence type="ECO:0000313" key="10">
    <source>
        <dbReference type="Proteomes" id="UP001595607"/>
    </source>
</evidence>
<feature type="region of interest" description="Disordered" evidence="7">
    <location>
        <begin position="1"/>
        <end position="46"/>
    </location>
</feature>
<comment type="subcellular location">
    <subcellularLocation>
        <location evidence="1">Membrane</location>
        <topology evidence="1">Single-pass membrane protein</topology>
    </subcellularLocation>
</comment>
<feature type="domain" description="Band 7" evidence="8">
    <location>
        <begin position="96"/>
        <end position="275"/>
    </location>
</feature>
<dbReference type="InterPro" id="IPR010201">
    <property type="entry name" value="HflK"/>
</dbReference>
<sequence>MPWTDKPSNGSNNPGPWGRPQNNGGGGGQGGSGGGRGGRGQGTPDLEELLRSGRERFGKGRGGGGTGGGGGAGFQMPSGQVLGIFVIGLLALWLFSGIYQVQPGARGVVTTFGKFTSLSGPGLNWHIPFPVQSVTIVDTEGDRDVSIGGRSNKVSMLTSDLNIVDVTLDVNYQVKDDGGWSPGSEELPNAAKIVFNIEDPQGTVKSAAEAALREVVGANEFGPIVSRGRAIVNERTAEILQQTLDSYDSGIRVIRVNFGEASPPVEVIPAQRDVIDATSQAERDVNVAQGYANQVVPRAEGEARQKVLQAEAYASRVVAEARGDASRFTSILEEYSKAPEVTRQRMYLETMESILGDMNKVLIDDEAGGTLPYLNLNEIAREGQRSRTSNNATGGQQ</sequence>
<feature type="compositionally biased region" description="Polar residues" evidence="7">
    <location>
        <begin position="1"/>
        <end position="12"/>
    </location>
</feature>
<dbReference type="InterPro" id="IPR001107">
    <property type="entry name" value="Band_7"/>
</dbReference>
<comment type="subunit">
    <text evidence="6">HflC and HflK may interact to form a multimeric complex.</text>
</comment>
<comment type="similarity">
    <text evidence="2 6">Belongs to the band 7/mec-2 family. HflK subfamily.</text>
</comment>
<evidence type="ECO:0000256" key="7">
    <source>
        <dbReference type="SAM" id="MobiDB-lite"/>
    </source>
</evidence>
<comment type="caution">
    <text evidence="9">The sequence shown here is derived from an EMBL/GenBank/DDBJ whole genome shotgun (WGS) entry which is preliminary data.</text>
</comment>
<evidence type="ECO:0000256" key="1">
    <source>
        <dbReference type="ARBA" id="ARBA00004167"/>
    </source>
</evidence>
<dbReference type="Proteomes" id="UP001595607">
    <property type="component" value="Unassembled WGS sequence"/>
</dbReference>
<comment type="function">
    <text evidence="6">HflC and HflK could encode or regulate a protease.</text>
</comment>
<organism evidence="9 10">
    <name type="scientific">Parvularcula lutaonensis</name>
    <dbReference type="NCBI Taxonomy" id="491923"/>
    <lineage>
        <taxon>Bacteria</taxon>
        <taxon>Pseudomonadati</taxon>
        <taxon>Pseudomonadota</taxon>
        <taxon>Alphaproteobacteria</taxon>
        <taxon>Parvularculales</taxon>
        <taxon>Parvularculaceae</taxon>
        <taxon>Parvularcula</taxon>
    </lineage>
</organism>
<feature type="compositionally biased region" description="Low complexity" evidence="7">
    <location>
        <begin position="13"/>
        <end position="22"/>
    </location>
</feature>
<evidence type="ECO:0000259" key="8">
    <source>
        <dbReference type="SMART" id="SM00244"/>
    </source>
</evidence>
<keyword evidence="10" id="KW-1185">Reference proteome</keyword>
<dbReference type="SMART" id="SM00244">
    <property type="entry name" value="PHB"/>
    <property type="match status" value="1"/>
</dbReference>
<dbReference type="Gene3D" id="3.30.479.30">
    <property type="entry name" value="Band 7 domain"/>
    <property type="match status" value="1"/>
</dbReference>
<dbReference type="GO" id="GO:0006508">
    <property type="term" value="P:proteolysis"/>
    <property type="evidence" value="ECO:0007669"/>
    <property type="project" value="UniProtKB-KW"/>
</dbReference>
<gene>
    <name evidence="9" type="primary">hflK</name>
    <name evidence="9" type="ORF">ACFONP_02775</name>
</gene>
<name>A0ABV7M9R1_9PROT</name>
<feature type="transmembrane region" description="Helical" evidence="6">
    <location>
        <begin position="81"/>
        <end position="99"/>
    </location>
</feature>
<proteinExistence type="inferred from homology"/>
<evidence type="ECO:0000256" key="2">
    <source>
        <dbReference type="ARBA" id="ARBA00006971"/>
    </source>
</evidence>
<dbReference type="CDD" id="cd03404">
    <property type="entry name" value="SPFH_HflK"/>
    <property type="match status" value="1"/>
</dbReference>
<evidence type="ECO:0000256" key="4">
    <source>
        <dbReference type="ARBA" id="ARBA00022989"/>
    </source>
</evidence>
<dbReference type="PANTHER" id="PTHR43327">
    <property type="entry name" value="STOMATIN-LIKE PROTEIN 2, MITOCHONDRIAL"/>
    <property type="match status" value="1"/>
</dbReference>
<evidence type="ECO:0000256" key="6">
    <source>
        <dbReference type="RuleBase" id="RU364113"/>
    </source>
</evidence>
<keyword evidence="4 6" id="KW-1133">Transmembrane helix</keyword>
<reference evidence="10" key="1">
    <citation type="journal article" date="2019" name="Int. J. Syst. Evol. Microbiol.">
        <title>The Global Catalogue of Microorganisms (GCM) 10K type strain sequencing project: providing services to taxonomists for standard genome sequencing and annotation.</title>
        <authorList>
            <consortium name="The Broad Institute Genomics Platform"/>
            <consortium name="The Broad Institute Genome Sequencing Center for Infectious Disease"/>
            <person name="Wu L."/>
            <person name="Ma J."/>
        </authorList>
    </citation>
    <scope>NUCLEOTIDE SEQUENCE [LARGE SCALE GENOMIC DNA]</scope>
    <source>
        <strain evidence="10">KCTC 22245</strain>
    </source>
</reference>
<protein>
    <recommendedName>
        <fullName evidence="6">Protein HflK</fullName>
    </recommendedName>
</protein>
<feature type="compositionally biased region" description="Gly residues" evidence="7">
    <location>
        <begin position="23"/>
        <end position="41"/>
    </location>
</feature>
<dbReference type="InterPro" id="IPR036013">
    <property type="entry name" value="Band_7/SPFH_dom_sf"/>
</dbReference>
<dbReference type="Pfam" id="PF01145">
    <property type="entry name" value="Band_7"/>
    <property type="match status" value="1"/>
</dbReference>
<keyword evidence="9" id="KW-0378">Hydrolase</keyword>
<keyword evidence="5 6" id="KW-0472">Membrane</keyword>